<sequence length="566" mass="64955">MTIVGYLPPLPKSPAPPMAPIQTFDILELASRSIESGKRLRYERSPSLSPRGTADENLFALLPDELLERIFRHCHLLDRIQLSHVCYRFHYLLTNGTSAISDLSLLNISEKSVWSSKSINCTKSRLSPIEVNDRSLANTVLRHCRVNENINVWYENLNFIEDVYYSLSKHRVKFRKISIYPHCKVIGLDILFRYLPAIQSVSIHPHGEQFAQEKVHLERLPPFHHLSELSLNSVTIGDTFHMPTTLTKLDFRNGNFDPILGQLPRLPRLRTLVIGNHEFSTSQFAQLCHAISEIALETLVFKYCHFEVPHLQSLKWPRLKEFRLEQCYGPLTSIFHRVLPFCRETLKTLGIGVQSNDSDLPVGDIYALTQRLGACDAKLDLTLFQKRQQIERNGTLAMAPLSFATALSRLEISLIGEKELMDTLVNNVFPNLIEIKAVECSALSDHCLERISKVCPNLQKLSINECKHATVIGISHFLDHFSCRRSKELIIEWKSSRIQLSDYFKTLKDDQRVIGKLGVWYYSKRFNDENDGERIFVWEKNGDKKLSIQNYTSEMEGRQTLGLVVP</sequence>
<dbReference type="SUPFAM" id="SSF52047">
    <property type="entry name" value="RNI-like"/>
    <property type="match status" value="1"/>
</dbReference>
<gene>
    <name evidence="2" type="ORF">QR680_016796</name>
</gene>
<feature type="domain" description="F-box" evidence="1">
    <location>
        <begin position="56"/>
        <end position="103"/>
    </location>
</feature>
<dbReference type="InterPro" id="IPR001810">
    <property type="entry name" value="F-box_dom"/>
</dbReference>
<dbReference type="Pfam" id="PF00646">
    <property type="entry name" value="F-box"/>
    <property type="match status" value="1"/>
</dbReference>
<evidence type="ECO:0000313" key="2">
    <source>
        <dbReference type="EMBL" id="KAK0403229.1"/>
    </source>
</evidence>
<dbReference type="Proteomes" id="UP001175271">
    <property type="component" value="Unassembled WGS sequence"/>
</dbReference>
<comment type="caution">
    <text evidence="2">The sequence shown here is derived from an EMBL/GenBank/DDBJ whole genome shotgun (WGS) entry which is preliminary data.</text>
</comment>
<name>A0AA39HDA5_9BILA</name>
<protein>
    <recommendedName>
        <fullName evidence="1">F-box domain-containing protein</fullName>
    </recommendedName>
</protein>
<evidence type="ECO:0000259" key="1">
    <source>
        <dbReference type="PROSITE" id="PS50181"/>
    </source>
</evidence>
<dbReference type="PANTHER" id="PTHR13318:SF247">
    <property type="entry name" value="GH16156P"/>
    <property type="match status" value="1"/>
</dbReference>
<dbReference type="Gene3D" id="1.20.1280.50">
    <property type="match status" value="1"/>
</dbReference>
<dbReference type="CDD" id="cd09917">
    <property type="entry name" value="F-box_SF"/>
    <property type="match status" value="1"/>
</dbReference>
<keyword evidence="3" id="KW-1185">Reference proteome</keyword>
<dbReference type="InterPro" id="IPR032675">
    <property type="entry name" value="LRR_dom_sf"/>
</dbReference>
<dbReference type="AlphaFoldDB" id="A0AA39HDA5"/>
<reference evidence="2" key="1">
    <citation type="submission" date="2023-06" db="EMBL/GenBank/DDBJ databases">
        <title>Genomic analysis of the entomopathogenic nematode Steinernema hermaphroditum.</title>
        <authorList>
            <person name="Schwarz E.M."/>
            <person name="Heppert J.K."/>
            <person name="Baniya A."/>
            <person name="Schwartz H.T."/>
            <person name="Tan C.-H."/>
            <person name="Antoshechkin I."/>
            <person name="Sternberg P.W."/>
            <person name="Goodrich-Blair H."/>
            <person name="Dillman A.R."/>
        </authorList>
    </citation>
    <scope>NUCLEOTIDE SEQUENCE</scope>
    <source>
        <strain evidence="2">PS9179</strain>
        <tissue evidence="2">Whole animal</tissue>
    </source>
</reference>
<proteinExistence type="predicted"/>
<dbReference type="PANTHER" id="PTHR13318">
    <property type="entry name" value="PARTNER OF PAIRED, ISOFORM B-RELATED"/>
    <property type="match status" value="1"/>
</dbReference>
<dbReference type="GO" id="GO:0019005">
    <property type="term" value="C:SCF ubiquitin ligase complex"/>
    <property type="evidence" value="ECO:0007669"/>
    <property type="project" value="TreeGrafter"/>
</dbReference>
<evidence type="ECO:0000313" key="3">
    <source>
        <dbReference type="Proteomes" id="UP001175271"/>
    </source>
</evidence>
<dbReference type="InterPro" id="IPR036047">
    <property type="entry name" value="F-box-like_dom_sf"/>
</dbReference>
<dbReference type="SUPFAM" id="SSF81383">
    <property type="entry name" value="F-box domain"/>
    <property type="match status" value="1"/>
</dbReference>
<accession>A0AA39HDA5</accession>
<dbReference type="EMBL" id="JAUCMV010000004">
    <property type="protein sequence ID" value="KAK0403229.1"/>
    <property type="molecule type" value="Genomic_DNA"/>
</dbReference>
<dbReference type="Gene3D" id="3.80.10.10">
    <property type="entry name" value="Ribonuclease Inhibitor"/>
    <property type="match status" value="2"/>
</dbReference>
<dbReference type="PROSITE" id="PS50181">
    <property type="entry name" value="FBOX"/>
    <property type="match status" value="1"/>
</dbReference>
<organism evidence="2 3">
    <name type="scientific">Steinernema hermaphroditum</name>
    <dbReference type="NCBI Taxonomy" id="289476"/>
    <lineage>
        <taxon>Eukaryota</taxon>
        <taxon>Metazoa</taxon>
        <taxon>Ecdysozoa</taxon>
        <taxon>Nematoda</taxon>
        <taxon>Chromadorea</taxon>
        <taxon>Rhabditida</taxon>
        <taxon>Tylenchina</taxon>
        <taxon>Panagrolaimomorpha</taxon>
        <taxon>Strongyloidoidea</taxon>
        <taxon>Steinernematidae</taxon>
        <taxon>Steinernema</taxon>
    </lineage>
</organism>
<dbReference type="GO" id="GO:0031146">
    <property type="term" value="P:SCF-dependent proteasomal ubiquitin-dependent protein catabolic process"/>
    <property type="evidence" value="ECO:0007669"/>
    <property type="project" value="TreeGrafter"/>
</dbReference>